<dbReference type="InterPro" id="IPR029069">
    <property type="entry name" value="HotDog_dom_sf"/>
</dbReference>
<dbReference type="InterPro" id="IPR024091">
    <property type="entry name" value="LnmK-like_bifun_acyl/decarbox"/>
</dbReference>
<evidence type="ECO:0000259" key="2">
    <source>
        <dbReference type="Pfam" id="PF18238"/>
    </source>
</evidence>
<dbReference type="Pfam" id="PF18238">
    <property type="entry name" value="LnmK_N_HDF"/>
    <property type="match status" value="1"/>
</dbReference>
<evidence type="ECO:0000313" key="3">
    <source>
        <dbReference type="EMBL" id="GAA4771538.1"/>
    </source>
</evidence>
<dbReference type="EMBL" id="BAABJV010000003">
    <property type="protein sequence ID" value="GAA4771538.1"/>
    <property type="molecule type" value="Genomic_DNA"/>
</dbReference>
<gene>
    <name evidence="3" type="ORF">GCM10023329_18600</name>
</gene>
<proteinExistence type="predicted"/>
<dbReference type="SUPFAM" id="SSF54637">
    <property type="entry name" value="Thioesterase/thiol ester dehydrase-isomerase"/>
    <property type="match status" value="1"/>
</dbReference>
<comment type="caution">
    <text evidence="3">The sequence shown here is derived from an EMBL/GenBank/DDBJ whole genome shotgun (WGS) entry which is preliminary data.</text>
</comment>
<sequence>MTPAPAPVPAAGDALPPGPDRERVDAATVRRRRVVTPGMCGPSALLLGRIGDWTWETVADVCELDVLRARNESGDPAYLSFFYYRVRGSLGYHLRSPGFGDRLDILSRVFGFGSESVHTVHRISDASRAPALPPALEPDDFYAPPPPGCLHAETFNRWVSRGRAGSNRGLHRASPPGFRHGHLPRLPERYSPRLAYGRARSLLTFLDDPERSCRVVAEDLTATHTIDPVSDLNGVGLVYFAAYFTIVDRALLAGWRALGRAEPDFLARAVTDQQICYLGNADPGTRLETAVRVRAAVSGPPAEVWDAVVRDAGSRELIAVCTQLVPTNPQEER</sequence>
<feature type="domain" description="LnmK N-terminal" evidence="2">
    <location>
        <begin position="30"/>
        <end position="205"/>
    </location>
</feature>
<name>A0ABP9A0R3_9ACTN</name>
<evidence type="ECO:0000313" key="4">
    <source>
        <dbReference type="Proteomes" id="UP001501147"/>
    </source>
</evidence>
<dbReference type="Proteomes" id="UP001501147">
    <property type="component" value="Unassembled WGS sequence"/>
</dbReference>
<organism evidence="3 4">
    <name type="scientific">Streptomyces sanyensis</name>
    <dbReference type="NCBI Taxonomy" id="568869"/>
    <lineage>
        <taxon>Bacteria</taxon>
        <taxon>Bacillati</taxon>
        <taxon>Actinomycetota</taxon>
        <taxon>Actinomycetes</taxon>
        <taxon>Kitasatosporales</taxon>
        <taxon>Streptomycetaceae</taxon>
        <taxon>Streptomyces</taxon>
    </lineage>
</organism>
<keyword evidence="4" id="KW-1185">Reference proteome</keyword>
<reference evidence="4" key="1">
    <citation type="journal article" date="2019" name="Int. J. Syst. Evol. Microbiol.">
        <title>The Global Catalogue of Microorganisms (GCM) 10K type strain sequencing project: providing services to taxonomists for standard genome sequencing and annotation.</title>
        <authorList>
            <consortium name="The Broad Institute Genomics Platform"/>
            <consortium name="The Broad Institute Genome Sequencing Center for Infectious Disease"/>
            <person name="Wu L."/>
            <person name="Ma J."/>
        </authorList>
    </citation>
    <scope>NUCLEOTIDE SEQUENCE [LARGE SCALE GENOMIC DNA]</scope>
    <source>
        <strain evidence="4">JCM 18324</strain>
    </source>
</reference>
<dbReference type="CDD" id="cd03440">
    <property type="entry name" value="hot_dog"/>
    <property type="match status" value="1"/>
</dbReference>
<dbReference type="NCBIfam" id="TIGR04098">
    <property type="entry name" value="LnmK_bifunc"/>
    <property type="match status" value="1"/>
</dbReference>
<protein>
    <recommendedName>
        <fullName evidence="2">LnmK N-terminal domain-containing protein</fullName>
    </recommendedName>
</protein>
<evidence type="ECO:0000256" key="1">
    <source>
        <dbReference type="SAM" id="MobiDB-lite"/>
    </source>
</evidence>
<accession>A0ABP9A0R3</accession>
<dbReference type="Gene3D" id="3.10.129.10">
    <property type="entry name" value="Hotdog Thioesterase"/>
    <property type="match status" value="1"/>
</dbReference>
<dbReference type="InterPro" id="IPR040718">
    <property type="entry name" value="LnmK_N_HDF"/>
</dbReference>
<dbReference type="RefSeq" id="WP_345611935.1">
    <property type="nucleotide sequence ID" value="NZ_BAABJV010000003.1"/>
</dbReference>
<feature type="region of interest" description="Disordered" evidence="1">
    <location>
        <begin position="1"/>
        <end position="22"/>
    </location>
</feature>